<reference evidence="8" key="2">
    <citation type="journal article" date="2017" name="J. Anim. Genet.">
        <title>Multiple reference genome sequences of hot pepper reveal the massive evolution of plant disease resistance genes by retroduplication.</title>
        <authorList>
            <person name="Kim S."/>
            <person name="Park J."/>
            <person name="Yeom S.-I."/>
            <person name="Kim Y.-M."/>
            <person name="Seo E."/>
            <person name="Kim K.-T."/>
            <person name="Kim M.-S."/>
            <person name="Lee J.M."/>
            <person name="Cheong K."/>
            <person name="Shin H.-S."/>
            <person name="Kim S.-B."/>
            <person name="Han K."/>
            <person name="Lee J."/>
            <person name="Park M."/>
            <person name="Lee H.-A."/>
            <person name="Lee H.-Y."/>
            <person name="Lee Y."/>
            <person name="Oh S."/>
            <person name="Lee J.H."/>
            <person name="Choi E."/>
            <person name="Choi E."/>
            <person name="Lee S.E."/>
            <person name="Jeon J."/>
            <person name="Kim H."/>
            <person name="Choi G."/>
            <person name="Song H."/>
            <person name="Lee J."/>
            <person name="Lee S.-C."/>
            <person name="Kwon J.-K."/>
            <person name="Lee H.-Y."/>
            <person name="Koo N."/>
            <person name="Hong Y."/>
            <person name="Kim R.W."/>
            <person name="Kang W.-H."/>
            <person name="Huh J.H."/>
            <person name="Kang B.-C."/>
            <person name="Yang T.-J."/>
            <person name="Lee Y.-H."/>
            <person name="Bennetzen J.L."/>
            <person name="Choi D."/>
        </authorList>
    </citation>
    <scope>NUCLEOTIDE SEQUENCE [LARGE SCALE GENOMIC DNA]</scope>
    <source>
        <strain evidence="8">cv. PBC81</strain>
    </source>
</reference>
<dbReference type="Proteomes" id="UP000224567">
    <property type="component" value="Unassembled WGS sequence"/>
</dbReference>
<dbReference type="OrthoDB" id="1741918at2759"/>
<dbReference type="GO" id="GO:0051301">
    <property type="term" value="P:cell division"/>
    <property type="evidence" value="ECO:0007669"/>
    <property type="project" value="UniProtKB-KW"/>
</dbReference>
<organism evidence="7 8">
    <name type="scientific">Capsicum baccatum</name>
    <name type="common">Peruvian pepper</name>
    <dbReference type="NCBI Taxonomy" id="33114"/>
    <lineage>
        <taxon>Eukaryota</taxon>
        <taxon>Viridiplantae</taxon>
        <taxon>Streptophyta</taxon>
        <taxon>Embryophyta</taxon>
        <taxon>Tracheophyta</taxon>
        <taxon>Spermatophyta</taxon>
        <taxon>Magnoliopsida</taxon>
        <taxon>eudicotyledons</taxon>
        <taxon>Gunneridae</taxon>
        <taxon>Pentapetalae</taxon>
        <taxon>asterids</taxon>
        <taxon>lamiids</taxon>
        <taxon>Solanales</taxon>
        <taxon>Solanaceae</taxon>
        <taxon>Solanoideae</taxon>
        <taxon>Capsiceae</taxon>
        <taxon>Capsicum</taxon>
    </lineage>
</organism>
<dbReference type="PANTHER" id="PTHR18937:SF12">
    <property type="entry name" value="STRUCTURAL MAINTENANCE OF CHROMOSOMES PROTEIN"/>
    <property type="match status" value="1"/>
</dbReference>
<dbReference type="GO" id="GO:0005634">
    <property type="term" value="C:nucleus"/>
    <property type="evidence" value="ECO:0007669"/>
    <property type="project" value="TreeGrafter"/>
</dbReference>
<keyword evidence="1" id="KW-0132">Cell division</keyword>
<keyword evidence="3" id="KW-0539">Nucleus</keyword>
<evidence type="ECO:0000259" key="6">
    <source>
        <dbReference type="Pfam" id="PF06470"/>
    </source>
</evidence>
<dbReference type="EMBL" id="MLFT02000004">
    <property type="protein sequence ID" value="PHT49844.1"/>
    <property type="molecule type" value="Genomic_DNA"/>
</dbReference>
<dbReference type="PANTHER" id="PTHR18937">
    <property type="entry name" value="STRUCTURAL MAINTENANCE OF CHROMOSOMES SMC FAMILY MEMBER"/>
    <property type="match status" value="1"/>
</dbReference>
<gene>
    <name evidence="7" type="ORF">CQW23_09591</name>
</gene>
<reference evidence="7 8" key="1">
    <citation type="journal article" date="2017" name="Genome Biol.">
        <title>New reference genome sequences of hot pepper reveal the massive evolution of plant disease-resistance genes by retroduplication.</title>
        <authorList>
            <person name="Kim S."/>
            <person name="Park J."/>
            <person name="Yeom S.I."/>
            <person name="Kim Y.M."/>
            <person name="Seo E."/>
            <person name="Kim K.T."/>
            <person name="Kim M.S."/>
            <person name="Lee J.M."/>
            <person name="Cheong K."/>
            <person name="Shin H.S."/>
            <person name="Kim S.B."/>
            <person name="Han K."/>
            <person name="Lee J."/>
            <person name="Park M."/>
            <person name="Lee H.A."/>
            <person name="Lee H.Y."/>
            <person name="Lee Y."/>
            <person name="Oh S."/>
            <person name="Lee J.H."/>
            <person name="Choi E."/>
            <person name="Choi E."/>
            <person name="Lee S.E."/>
            <person name="Jeon J."/>
            <person name="Kim H."/>
            <person name="Choi G."/>
            <person name="Song H."/>
            <person name="Lee J."/>
            <person name="Lee S.C."/>
            <person name="Kwon J.K."/>
            <person name="Lee H.Y."/>
            <person name="Koo N."/>
            <person name="Hong Y."/>
            <person name="Kim R.W."/>
            <person name="Kang W.H."/>
            <person name="Huh J.H."/>
            <person name="Kang B.C."/>
            <person name="Yang T.J."/>
            <person name="Lee Y.H."/>
            <person name="Bennetzen J.L."/>
            <person name="Choi D."/>
        </authorList>
    </citation>
    <scope>NUCLEOTIDE SEQUENCE [LARGE SCALE GENOMIC DNA]</scope>
    <source>
        <strain evidence="8">cv. PBC81</strain>
    </source>
</reference>
<keyword evidence="2" id="KW-0498">Mitosis</keyword>
<proteinExistence type="predicted"/>
<keyword evidence="5" id="KW-0175">Coiled coil</keyword>
<evidence type="ECO:0000256" key="4">
    <source>
        <dbReference type="ARBA" id="ARBA00023306"/>
    </source>
</evidence>
<feature type="coiled-coil region" evidence="5">
    <location>
        <begin position="96"/>
        <end position="123"/>
    </location>
</feature>
<protein>
    <recommendedName>
        <fullName evidence="6">SMC hinge domain-containing protein</fullName>
    </recommendedName>
</protein>
<dbReference type="InterPro" id="IPR036277">
    <property type="entry name" value="SMC_hinge_sf"/>
</dbReference>
<dbReference type="STRING" id="33114.A0A2G2WX72"/>
<keyword evidence="8" id="KW-1185">Reference proteome</keyword>
<evidence type="ECO:0000256" key="3">
    <source>
        <dbReference type="ARBA" id="ARBA00023242"/>
    </source>
</evidence>
<evidence type="ECO:0000313" key="7">
    <source>
        <dbReference type="EMBL" id="PHT49844.1"/>
    </source>
</evidence>
<dbReference type="GO" id="GO:0003677">
    <property type="term" value="F:DNA binding"/>
    <property type="evidence" value="ECO:0007669"/>
    <property type="project" value="TreeGrafter"/>
</dbReference>
<evidence type="ECO:0000256" key="5">
    <source>
        <dbReference type="SAM" id="Coils"/>
    </source>
</evidence>
<dbReference type="SUPFAM" id="SSF75553">
    <property type="entry name" value="Smc hinge domain"/>
    <property type="match status" value="1"/>
</dbReference>
<evidence type="ECO:0000256" key="2">
    <source>
        <dbReference type="ARBA" id="ARBA00022776"/>
    </source>
</evidence>
<dbReference type="GO" id="GO:0008278">
    <property type="term" value="C:cohesin complex"/>
    <property type="evidence" value="ECO:0007669"/>
    <property type="project" value="TreeGrafter"/>
</dbReference>
<dbReference type="Pfam" id="PF06470">
    <property type="entry name" value="SMC_hinge"/>
    <property type="match status" value="1"/>
</dbReference>
<evidence type="ECO:0000256" key="1">
    <source>
        <dbReference type="ARBA" id="ARBA00022618"/>
    </source>
</evidence>
<dbReference type="Gene3D" id="1.20.1060.20">
    <property type="match status" value="1"/>
</dbReference>
<accession>A0A2G2WX72</accession>
<evidence type="ECO:0000313" key="8">
    <source>
        <dbReference type="Proteomes" id="UP000224567"/>
    </source>
</evidence>
<keyword evidence="4" id="KW-0131">Cell cycle</keyword>
<comment type="caution">
    <text evidence="7">The sequence shown here is derived from an EMBL/GenBank/DDBJ whole genome shotgun (WGS) entry which is preliminary data.</text>
</comment>
<dbReference type="InterPro" id="IPR010935">
    <property type="entry name" value="SMC_hinge"/>
</dbReference>
<dbReference type="GO" id="GO:0007062">
    <property type="term" value="P:sister chromatid cohesion"/>
    <property type="evidence" value="ECO:0007669"/>
    <property type="project" value="TreeGrafter"/>
</dbReference>
<feature type="domain" description="SMC hinge" evidence="6">
    <location>
        <begin position="137"/>
        <end position="187"/>
    </location>
</feature>
<sequence length="197" mass="22319">MVMNHESQVQILADAILGGQSYLIFVGGEGGFSSYSKNFYVLLEIANVPDFVIMEQTFFGSDLIKKEAGMKTVKLRDEKEVLDRQQRALKIGSMSLSLRRNRCKEVEEQLRELKAEIHENERGARLSQAVETLKCLFPGVHGRMSDLCRPTQKKYNLVVTVAMGRYMDVVVVEDEQTGKECIKVQKQLCHISDTSNI</sequence>
<dbReference type="AlphaFoldDB" id="A0A2G2WX72"/>
<name>A0A2G2WX72_CAPBA</name>
<dbReference type="GO" id="GO:0005524">
    <property type="term" value="F:ATP binding"/>
    <property type="evidence" value="ECO:0007669"/>
    <property type="project" value="InterPro"/>
</dbReference>